<dbReference type="SUPFAM" id="SSF111352">
    <property type="entry name" value="Ammonium transporter"/>
    <property type="match status" value="1"/>
</dbReference>
<dbReference type="PROSITE" id="PS01219">
    <property type="entry name" value="AMMONIUM_TRANSP"/>
    <property type="match status" value="1"/>
</dbReference>
<evidence type="ECO:0000256" key="4">
    <source>
        <dbReference type="ARBA" id="ARBA00022692"/>
    </source>
</evidence>
<dbReference type="NCBIfam" id="TIGR00836">
    <property type="entry name" value="amt"/>
    <property type="match status" value="1"/>
</dbReference>
<keyword evidence="4 8" id="KW-0812">Transmembrane</keyword>
<evidence type="ECO:0000313" key="10">
    <source>
        <dbReference type="Proteomes" id="UP000694864"/>
    </source>
</evidence>
<evidence type="ECO:0000256" key="7">
    <source>
        <dbReference type="ARBA" id="ARBA00023177"/>
    </source>
</evidence>
<feature type="transmembrane region" description="Helical" evidence="8">
    <location>
        <begin position="352"/>
        <end position="372"/>
    </location>
</feature>
<comment type="subcellular location">
    <subcellularLocation>
        <location evidence="8">Cell membrane</location>
        <topology evidence="8">Multi-pass membrane protein</topology>
    </subcellularLocation>
    <subcellularLocation>
        <location evidence="1">Membrane</location>
        <topology evidence="1">Multi-pass membrane protein</topology>
    </subcellularLocation>
</comment>
<feature type="transmembrane region" description="Helical" evidence="8">
    <location>
        <begin position="430"/>
        <end position="455"/>
    </location>
</feature>
<dbReference type="InterPro" id="IPR001905">
    <property type="entry name" value="Ammonium_transpt"/>
</dbReference>
<dbReference type="Pfam" id="PF00909">
    <property type="entry name" value="Ammonium_transp"/>
    <property type="match status" value="1"/>
</dbReference>
<evidence type="ECO:0000256" key="3">
    <source>
        <dbReference type="ARBA" id="ARBA00022448"/>
    </source>
</evidence>
<evidence type="ECO:0000259" key="9">
    <source>
        <dbReference type="Pfam" id="PF00909"/>
    </source>
</evidence>
<protein>
    <recommendedName>
        <fullName evidence="8">Ammonium transporter</fullName>
    </recommendedName>
</protein>
<evidence type="ECO:0000256" key="1">
    <source>
        <dbReference type="ARBA" id="ARBA00004141"/>
    </source>
</evidence>
<feature type="transmembrane region" description="Helical" evidence="8">
    <location>
        <begin position="138"/>
        <end position="156"/>
    </location>
</feature>
<dbReference type="RefSeq" id="XP_010467254.1">
    <property type="nucleotide sequence ID" value="XM_010468952.1"/>
</dbReference>
<dbReference type="GeneID" id="104747330"/>
<feature type="domain" description="Ammonium transporter AmtB-like" evidence="9">
    <location>
        <begin position="56"/>
        <end position="482"/>
    </location>
</feature>
<dbReference type="PANTHER" id="PTHR11730:SF6">
    <property type="entry name" value="AMMONIUM TRANSPORTER"/>
    <property type="match status" value="1"/>
</dbReference>
<evidence type="ECO:0000256" key="8">
    <source>
        <dbReference type="RuleBase" id="RU362002"/>
    </source>
</evidence>
<proteinExistence type="inferred from homology"/>
<keyword evidence="5 8" id="KW-1133">Transmembrane helix</keyword>
<feature type="transmembrane region" description="Helical" evidence="8">
    <location>
        <begin position="85"/>
        <end position="104"/>
    </location>
</feature>
<dbReference type="Proteomes" id="UP000694864">
    <property type="component" value="Chromosome 15"/>
</dbReference>
<comment type="caution">
    <text evidence="8">Lacks conserved residue(s) required for the propagation of feature annotation.</text>
</comment>
<comment type="similarity">
    <text evidence="2 8">Belongs to the ammonia transporter channel (TC 1.A.11.2) family.</text>
</comment>
<evidence type="ECO:0000256" key="2">
    <source>
        <dbReference type="ARBA" id="ARBA00005887"/>
    </source>
</evidence>
<name>A0ABM0W8J7_CAMSA</name>
<reference evidence="10" key="1">
    <citation type="journal article" date="2014" name="Nat. Commun.">
        <title>The emerging biofuel crop Camelina sativa retains a highly undifferentiated hexaploid genome structure.</title>
        <authorList>
            <person name="Kagale S."/>
            <person name="Koh C."/>
            <person name="Nixon J."/>
            <person name="Bollina V."/>
            <person name="Clarke W.E."/>
            <person name="Tuteja R."/>
            <person name="Spillane C."/>
            <person name="Robinson S.J."/>
            <person name="Links M.G."/>
            <person name="Clarke C."/>
            <person name="Higgins E.E."/>
            <person name="Huebert T."/>
            <person name="Sharpe A.G."/>
            <person name="Parkin I.A."/>
        </authorList>
    </citation>
    <scope>NUCLEOTIDE SEQUENCE [LARGE SCALE GENOMIC DNA]</scope>
    <source>
        <strain evidence="10">cv. DH55</strain>
    </source>
</reference>
<dbReference type="Gene3D" id="1.10.3430.10">
    <property type="entry name" value="Ammonium transporter AmtB like domains"/>
    <property type="match status" value="1"/>
</dbReference>
<feature type="transmembrane region" description="Helical" evidence="8">
    <location>
        <begin position="326"/>
        <end position="345"/>
    </location>
</feature>
<keyword evidence="6 8" id="KW-0472">Membrane</keyword>
<dbReference type="PANTHER" id="PTHR11730">
    <property type="entry name" value="AMMONIUM TRANSPORTER"/>
    <property type="match status" value="1"/>
</dbReference>
<evidence type="ECO:0000256" key="5">
    <source>
        <dbReference type="ARBA" id="ARBA00022989"/>
    </source>
</evidence>
<feature type="transmembrane region" description="Helical" evidence="8">
    <location>
        <begin position="254"/>
        <end position="272"/>
    </location>
</feature>
<dbReference type="InterPro" id="IPR018047">
    <property type="entry name" value="Ammonium_transpt_CS"/>
</dbReference>
<reference evidence="11" key="2">
    <citation type="submission" date="2025-08" db="UniProtKB">
        <authorList>
            <consortium name="RefSeq"/>
        </authorList>
    </citation>
    <scope>IDENTIFICATION</scope>
    <source>
        <tissue evidence="11">Leaf</tissue>
    </source>
</reference>
<feature type="transmembrane region" description="Helical" evidence="8">
    <location>
        <begin position="168"/>
        <end position="188"/>
    </location>
</feature>
<dbReference type="InterPro" id="IPR029020">
    <property type="entry name" value="Ammonium/urea_transptr"/>
</dbReference>
<feature type="transmembrane region" description="Helical" evidence="8">
    <location>
        <begin position="208"/>
        <end position="233"/>
    </location>
</feature>
<dbReference type="InterPro" id="IPR024041">
    <property type="entry name" value="NH4_transpt_AmtB-like_dom"/>
</dbReference>
<accession>A0ABM0W8J7</accession>
<keyword evidence="3 8" id="KW-0813">Transport</keyword>
<evidence type="ECO:0000256" key="6">
    <source>
        <dbReference type="ARBA" id="ARBA00023136"/>
    </source>
</evidence>
<organism evidence="10 11">
    <name type="scientific">Camelina sativa</name>
    <name type="common">False flax</name>
    <name type="synonym">Myagrum sativum</name>
    <dbReference type="NCBI Taxonomy" id="90675"/>
    <lineage>
        <taxon>Eukaryota</taxon>
        <taxon>Viridiplantae</taxon>
        <taxon>Streptophyta</taxon>
        <taxon>Embryophyta</taxon>
        <taxon>Tracheophyta</taxon>
        <taxon>Spermatophyta</taxon>
        <taxon>Magnoliopsida</taxon>
        <taxon>eudicotyledons</taxon>
        <taxon>Gunneridae</taxon>
        <taxon>Pentapetalae</taxon>
        <taxon>rosids</taxon>
        <taxon>malvids</taxon>
        <taxon>Brassicales</taxon>
        <taxon>Brassicaceae</taxon>
        <taxon>Camelineae</taxon>
        <taxon>Camelina</taxon>
    </lineage>
</organism>
<evidence type="ECO:0000313" key="11">
    <source>
        <dbReference type="RefSeq" id="XP_010467254.1"/>
    </source>
</evidence>
<keyword evidence="7 8" id="KW-0924">Ammonia transport</keyword>
<gene>
    <name evidence="11" type="primary">LOC104747330</name>
</gene>
<feature type="transmembrane region" description="Helical" evidence="8">
    <location>
        <begin position="53"/>
        <end position="73"/>
    </location>
</feature>
<keyword evidence="10" id="KW-1185">Reference proteome</keyword>
<sequence length="505" mass="55061">MSTSTNICSVSNLTAFLTASFNLNSSSRAASFLCSHISTISHRFSDTTSAIDTTYLLFSTYIVFTMLIGFAMLGAGSVRAKNSKNIMLCSILDAASGAISYYLFGFTLAFGKPSNSFIGGHHEFLALNTFPENSGYDFSFFLFQWTYAITASGITSGSMAERTQFNGYLIYSFFLTGFVYPVISHWFWSNDGWASPTQTNNKLFLGSGAIDFAGSGVVHMAGGITGLWGSLILGPRIGRFNQRENRSSEIRGHNVPLVVLGTLMLWLGWYGFNAGYFLNILKIYNRSRPYYGQWSAIGRTTVTTTLSGCTAALTTMFTRRLLVGHWNVAHVCTGLLSGLVAISSGCAVVEPWAAVICGVVASWILISLDLLANKFHFDDPLQASQVHGGCGTWGLPFTGIFARKQYIIEVYGGENGRPYGLLMGGGVKLLGAQIIQIIAIFGWVTITMGSLFFMLHKINLLRVSADEEKVGLDMTFHGGFAYGAHLEDADWVKPWNQGAETDSRT</sequence>